<sequence>MVRCAAKLTDDLVAEILSRLPTKSFFRFQCISKSWLALSSDPYYQNKFPRAASGLFFNVPSGSAPIHRSRRGIQYICLSKNDGDLAIDTALSFLPNIWNMEVLSSCNGLLLCRSWVAHSRGLTPCGVKAQSIYVCNPATSEWVIVPKAKDTYSYGYLALGFDPRISRHYHVLRFDFYGRFVIFSSKTNEWVVSQVTDAREYHKPEATFCHGIFHVTNGLNQVAGVDPEGKFCYKIELPESDGIKYLGHSGAYLRYMLQCKDEIKVWMLTDCYHGEWVLKHWINIRVMLQKYGIPVTQIIHILEFHPDVDIVFLQIQQKIFSYHLNCDRLGEVGDLYHIYGRGCFVYSACLSKGFGDEVA</sequence>
<evidence type="ECO:0000313" key="3">
    <source>
        <dbReference type="RefSeq" id="XP_010939041.1"/>
    </source>
</evidence>
<dbReference type="PANTHER" id="PTHR35546">
    <property type="entry name" value="F-BOX PROTEIN INTERACTION DOMAIN PROTEIN-RELATED"/>
    <property type="match status" value="1"/>
</dbReference>
<keyword evidence="2" id="KW-1185">Reference proteome</keyword>
<dbReference type="AlphaFoldDB" id="A0A6I9S808"/>
<evidence type="ECO:0000259" key="1">
    <source>
        <dbReference type="SMART" id="SM00256"/>
    </source>
</evidence>
<dbReference type="Gene3D" id="1.20.1280.50">
    <property type="match status" value="1"/>
</dbReference>
<dbReference type="PANTHER" id="PTHR35546:SF130">
    <property type="entry name" value="EXPRESSED PROTEIN"/>
    <property type="match status" value="1"/>
</dbReference>
<reference evidence="3" key="1">
    <citation type="submission" date="2025-08" db="UniProtKB">
        <authorList>
            <consortium name="RefSeq"/>
        </authorList>
    </citation>
    <scope>IDENTIFICATION</scope>
</reference>
<dbReference type="SMART" id="SM00256">
    <property type="entry name" value="FBOX"/>
    <property type="match status" value="1"/>
</dbReference>
<dbReference type="InterPro" id="IPR036047">
    <property type="entry name" value="F-box-like_dom_sf"/>
</dbReference>
<dbReference type="RefSeq" id="XP_010939041.1">
    <property type="nucleotide sequence ID" value="XM_010940739.2"/>
</dbReference>
<organism evidence="2 3">
    <name type="scientific">Elaeis guineensis var. tenera</name>
    <name type="common">Oil palm</name>
    <dbReference type="NCBI Taxonomy" id="51953"/>
    <lineage>
        <taxon>Eukaryota</taxon>
        <taxon>Viridiplantae</taxon>
        <taxon>Streptophyta</taxon>
        <taxon>Embryophyta</taxon>
        <taxon>Tracheophyta</taxon>
        <taxon>Spermatophyta</taxon>
        <taxon>Magnoliopsida</taxon>
        <taxon>Liliopsida</taxon>
        <taxon>Arecaceae</taxon>
        <taxon>Arecoideae</taxon>
        <taxon>Cocoseae</taxon>
        <taxon>Elaeidinae</taxon>
        <taxon>Elaeis</taxon>
    </lineage>
</organism>
<name>A0A6I9S808_ELAGV</name>
<feature type="domain" description="F-box" evidence="1">
    <location>
        <begin position="8"/>
        <end position="47"/>
    </location>
</feature>
<dbReference type="GeneID" id="105057987"/>
<dbReference type="Pfam" id="PF00646">
    <property type="entry name" value="F-box"/>
    <property type="match status" value="1"/>
</dbReference>
<proteinExistence type="predicted"/>
<dbReference type="InterPro" id="IPR006527">
    <property type="entry name" value="F-box-assoc_dom_typ1"/>
</dbReference>
<dbReference type="FunCoup" id="A0A6I9S808">
    <property type="interactions" value="2086"/>
</dbReference>
<dbReference type="Proteomes" id="UP000504607">
    <property type="component" value="Chromosome 15"/>
</dbReference>
<accession>A0A6I9S808</accession>
<protein>
    <submittedName>
        <fullName evidence="3">F-box protein At5g49610-like</fullName>
    </submittedName>
</protein>
<evidence type="ECO:0000313" key="2">
    <source>
        <dbReference type="Proteomes" id="UP000504607"/>
    </source>
</evidence>
<dbReference type="SUPFAM" id="SSF81383">
    <property type="entry name" value="F-box domain"/>
    <property type="match status" value="1"/>
</dbReference>
<dbReference type="InParanoid" id="A0A6I9S808"/>
<dbReference type="InterPro" id="IPR055290">
    <property type="entry name" value="At3g26010-like"/>
</dbReference>
<dbReference type="OrthoDB" id="581708at2759"/>
<dbReference type="CDD" id="cd22157">
    <property type="entry name" value="F-box_AtFBW1-like"/>
    <property type="match status" value="1"/>
</dbReference>
<dbReference type="InterPro" id="IPR001810">
    <property type="entry name" value="F-box_dom"/>
</dbReference>
<dbReference type="KEGG" id="egu:105057987"/>
<dbReference type="Pfam" id="PF07734">
    <property type="entry name" value="FBA_1"/>
    <property type="match status" value="1"/>
</dbReference>
<gene>
    <name evidence="3" type="primary">LOC105057987</name>
</gene>